<evidence type="ECO:0000313" key="1">
    <source>
        <dbReference type="EMBL" id="CAB3982812.1"/>
    </source>
</evidence>
<dbReference type="Pfam" id="PF20231">
    <property type="entry name" value="DUF6589"/>
    <property type="match status" value="1"/>
</dbReference>
<dbReference type="InterPro" id="IPR013087">
    <property type="entry name" value="Znf_C2H2_type"/>
</dbReference>
<gene>
    <name evidence="1" type="ORF">PACLA_8A038420</name>
</gene>
<dbReference type="AlphaFoldDB" id="A0A6S7G299"/>
<sequence length="565" mass="65203">MDSCKTSEIPVGVCTFVYSKNGSKLFVPPNSGCCPCGMEWDGRPVQDDWLDVEDCSVVYLYSIHQVNGKQTYGIPLIIYYMFILERECTNISIQFTYVQILCGIRTTASVSGNFAFRNEITYTKFHLSVIAIIRYLLWIRDNVRSRITKYSLYNSKNTLSQRESTNGQGIYTDDDLEMALSKLDSFKRPHYKVVADNIDYNINAHVQSEKHTNKSIHWIQQYVVVNKVIESSMSTNIPKKPLKDVQLVDLLPNKAVHERLIQRWAVLLSAELFANKPNYSVPENDVPEETRRKWLLELCVKYVHEYLISFEVEPIVKQLQILDEAKGAKFACRSEECTKNFVHHYMRVNHECLNHPETPNVQEQEGSHTEIETNSAKEDYLFNYHKSKLSFGLILLEYSDAIKAGDGGRLHDLYKIALLLLKANGKTKYSYAILMYPLQIECMLSEEDAHNLKWNRFFNKQGKVGRNIPLDLRMEQLNKIVKTMWHSLRANLDERSAARLASTLEPMEQILESIDKDCNLTYECGYRSGGDPKRSVELITNDLMEINAFKKQPGRLGHPSYHKMS</sequence>
<dbReference type="PROSITE" id="PS00028">
    <property type="entry name" value="ZINC_FINGER_C2H2_1"/>
    <property type="match status" value="1"/>
</dbReference>
<evidence type="ECO:0000313" key="2">
    <source>
        <dbReference type="Proteomes" id="UP001152795"/>
    </source>
</evidence>
<dbReference type="Proteomes" id="UP001152795">
    <property type="component" value="Unassembled WGS sequence"/>
</dbReference>
<protein>
    <submittedName>
        <fullName evidence="1">Uncharacterized protein</fullName>
    </submittedName>
</protein>
<keyword evidence="2" id="KW-1185">Reference proteome</keyword>
<dbReference type="OrthoDB" id="2496395at2759"/>
<name>A0A6S7G299_PARCT</name>
<dbReference type="EMBL" id="CACRXK020000543">
    <property type="protein sequence ID" value="CAB3982812.1"/>
    <property type="molecule type" value="Genomic_DNA"/>
</dbReference>
<reference evidence="1" key="1">
    <citation type="submission" date="2020-04" db="EMBL/GenBank/DDBJ databases">
        <authorList>
            <person name="Alioto T."/>
            <person name="Alioto T."/>
            <person name="Gomez Garrido J."/>
        </authorList>
    </citation>
    <scope>NUCLEOTIDE SEQUENCE</scope>
    <source>
        <strain evidence="1">A484AB</strain>
    </source>
</reference>
<dbReference type="InterPro" id="IPR046496">
    <property type="entry name" value="DUF6589"/>
</dbReference>
<organism evidence="1 2">
    <name type="scientific">Paramuricea clavata</name>
    <name type="common">Red gorgonian</name>
    <name type="synonym">Violescent sea-whip</name>
    <dbReference type="NCBI Taxonomy" id="317549"/>
    <lineage>
        <taxon>Eukaryota</taxon>
        <taxon>Metazoa</taxon>
        <taxon>Cnidaria</taxon>
        <taxon>Anthozoa</taxon>
        <taxon>Octocorallia</taxon>
        <taxon>Malacalcyonacea</taxon>
        <taxon>Plexauridae</taxon>
        <taxon>Paramuricea</taxon>
    </lineage>
</organism>
<accession>A0A6S7G299</accession>
<comment type="caution">
    <text evidence="1">The sequence shown here is derived from an EMBL/GenBank/DDBJ whole genome shotgun (WGS) entry which is preliminary data.</text>
</comment>
<proteinExistence type="predicted"/>